<organism evidence="2 3">
    <name type="scientific">Nonomuraea angiospora</name>
    <dbReference type="NCBI Taxonomy" id="46172"/>
    <lineage>
        <taxon>Bacteria</taxon>
        <taxon>Bacillati</taxon>
        <taxon>Actinomycetota</taxon>
        <taxon>Actinomycetes</taxon>
        <taxon>Streptosporangiales</taxon>
        <taxon>Streptosporangiaceae</taxon>
        <taxon>Nonomuraea</taxon>
    </lineage>
</organism>
<reference evidence="2 3" key="1">
    <citation type="submission" date="2020-10" db="EMBL/GenBank/DDBJ databases">
        <title>Sequencing the genomes of 1000 actinobacteria strains.</title>
        <authorList>
            <person name="Klenk H.-P."/>
        </authorList>
    </citation>
    <scope>NUCLEOTIDE SEQUENCE [LARGE SCALE GENOMIC DNA]</scope>
    <source>
        <strain evidence="2 3">DSM 43173</strain>
    </source>
</reference>
<keyword evidence="1" id="KW-0812">Transmembrane</keyword>
<evidence type="ECO:0000313" key="2">
    <source>
        <dbReference type="EMBL" id="MBE1588409.1"/>
    </source>
</evidence>
<proteinExistence type="predicted"/>
<feature type="transmembrane region" description="Helical" evidence="1">
    <location>
        <begin position="6"/>
        <end position="23"/>
    </location>
</feature>
<keyword evidence="1" id="KW-1133">Transmembrane helix</keyword>
<evidence type="ECO:0000313" key="3">
    <source>
        <dbReference type="Proteomes" id="UP000633509"/>
    </source>
</evidence>
<comment type="caution">
    <text evidence="2">The sequence shown here is derived from an EMBL/GenBank/DDBJ whole genome shotgun (WGS) entry which is preliminary data.</text>
</comment>
<feature type="transmembrane region" description="Helical" evidence="1">
    <location>
        <begin position="30"/>
        <end position="52"/>
    </location>
</feature>
<feature type="transmembrane region" description="Helical" evidence="1">
    <location>
        <begin position="58"/>
        <end position="80"/>
    </location>
</feature>
<gene>
    <name evidence="2" type="ORF">H4W80_006667</name>
</gene>
<sequence>MLTILLGAVIGGAVVGGLGRLLLPGRQDIGWFATIAAGIVAAGAGTGIAYLFGFSEKTWLVIVVQLGLAVACVAAATSLLGRKSRS</sequence>
<keyword evidence="3" id="KW-1185">Reference proteome</keyword>
<evidence type="ECO:0000256" key="1">
    <source>
        <dbReference type="SAM" id="Phobius"/>
    </source>
</evidence>
<keyword evidence="1" id="KW-0472">Membrane</keyword>
<dbReference type="EMBL" id="JADBEK010000001">
    <property type="protein sequence ID" value="MBE1588409.1"/>
    <property type="molecule type" value="Genomic_DNA"/>
</dbReference>
<dbReference type="Proteomes" id="UP000633509">
    <property type="component" value="Unassembled WGS sequence"/>
</dbReference>
<accession>A0ABR9M673</accession>
<protein>
    <submittedName>
        <fullName evidence="2">Membrane protein YeaQ/YmgE (Transglycosylase-associated protein family)</fullName>
    </submittedName>
</protein>
<name>A0ABR9M673_9ACTN</name>
<dbReference type="RefSeq" id="WP_192788626.1">
    <property type="nucleotide sequence ID" value="NZ_JADBEK010000001.1"/>
</dbReference>